<dbReference type="OMA" id="ANIDSHN"/>
<organism evidence="5 6">
    <name type="scientific">Stylonychia lemnae</name>
    <name type="common">Ciliate</name>
    <dbReference type="NCBI Taxonomy" id="5949"/>
    <lineage>
        <taxon>Eukaryota</taxon>
        <taxon>Sar</taxon>
        <taxon>Alveolata</taxon>
        <taxon>Ciliophora</taxon>
        <taxon>Intramacronucleata</taxon>
        <taxon>Spirotrichea</taxon>
        <taxon>Stichotrichia</taxon>
        <taxon>Sporadotrichida</taxon>
        <taxon>Oxytrichidae</taxon>
        <taxon>Stylonychinae</taxon>
        <taxon>Stylonychia</taxon>
    </lineage>
</organism>
<dbReference type="Proteomes" id="UP000039865">
    <property type="component" value="Unassembled WGS sequence"/>
</dbReference>
<evidence type="ECO:0000259" key="3">
    <source>
        <dbReference type="PROSITE" id="PS50821"/>
    </source>
</evidence>
<dbReference type="PANTHER" id="PTHR22891">
    <property type="entry name" value="EUKARYOTIC TRANSLATION INITIATION FACTOR 2C"/>
    <property type="match status" value="1"/>
</dbReference>
<proteinExistence type="inferred from homology"/>
<dbReference type="SUPFAM" id="SSF53098">
    <property type="entry name" value="Ribonuclease H-like"/>
    <property type="match status" value="1"/>
</dbReference>
<dbReference type="InterPro" id="IPR003100">
    <property type="entry name" value="PAZ_dom"/>
</dbReference>
<dbReference type="InterPro" id="IPR003165">
    <property type="entry name" value="Piwi"/>
</dbReference>
<feature type="domain" description="PAZ" evidence="3">
    <location>
        <begin position="256"/>
        <end position="355"/>
    </location>
</feature>
<evidence type="ECO:0000256" key="2">
    <source>
        <dbReference type="SAM" id="MobiDB-lite"/>
    </source>
</evidence>
<dbReference type="SMART" id="SM00949">
    <property type="entry name" value="PAZ"/>
    <property type="match status" value="1"/>
</dbReference>
<evidence type="ECO:0000313" key="6">
    <source>
        <dbReference type="Proteomes" id="UP000039865"/>
    </source>
</evidence>
<dbReference type="Gene3D" id="3.40.50.2300">
    <property type="match status" value="1"/>
</dbReference>
<dbReference type="GO" id="GO:0003723">
    <property type="term" value="F:RNA binding"/>
    <property type="evidence" value="ECO:0007669"/>
    <property type="project" value="InterPro"/>
</dbReference>
<name>A0A078AKT7_STYLE</name>
<sequence>MDHRKNPNWGGGHSKKPGKFNSPQKSGVAAPVRTQVNLITNNFKIKSQNHGVIYTYKVDFLEGSGSGGGGSGGVDNPSFMSDDQLNTSMSSLSLGIGNKAGLETFQKFKIMNAHKDQIKKIFTQYVFVGNNLFSTELIDQQLTLETQKPFYNRYYTIIIERVSEFLLDDLNRLKMTEHPFALSFINSIIKSCLRNSKLTQIGRNPRFFMPEQAKTFNDTVMTWPGFFTSSWIFQRGLYLIIDNISKFLSVDNCFAIIQERLQRLDKNQVSREFDGAIVMANYGQKRTYKVHAIRWDMSPEAYFFDQGDDNKKVSMLSYFLKAYETKITQLKQPLFEVKQKRQNIYLPPELCILVGIPPKIAENKRIMADIRQSLFQKPSDRIASIKEVNKMIARSQEVREWDLNIQLEPDEIEAKILKRPNICFGTQGTALKSLDDTNILRQIVHQPINFQKWAIFCLEKDVENAKYLQDKFYNLSEKNNLNIFVDFGDIVSLHNKSRIDDFKAAINSYFKEYVSQDSPAKGKKKVPTPAGGTPQVQFFLVIIPDTLRQEHFYTALKNKINYDNPVISQFVTSKIIEKDNDRIYMNIVRQINAKLGGDLWRMSFGKEISKKTMLVGIDVCHKGKQSIIGFVATYDPFLCKYYTQASPQGQKGQEIISSNILQEYFTSAFQAYRDYNKGELPDHIFIYRDGVGDSMRKQVIDFELEQLKKICTDEYGSDSDKVLPQITLIIVNKRVRQRFFEKTGGQILNPPPGTYVDQGFVEQSEVIDGKFDFFLVPHNVTQGAVKPTHFYVAENSSRISKDAILNFTYALCFNYYNWPDSIKIPAPCMLADKIAIYRSEIGNIPSNIDLHKLPFFL</sequence>
<dbReference type="AlphaFoldDB" id="A0A078AKT7"/>
<dbReference type="EMBL" id="CCKQ01010534">
    <property type="protein sequence ID" value="CDW82062.1"/>
    <property type="molecule type" value="Genomic_DNA"/>
</dbReference>
<gene>
    <name evidence="5" type="primary">Contig8382.g8941</name>
    <name evidence="5" type="ORF">STYLEM_11087</name>
</gene>
<feature type="region of interest" description="Disordered" evidence="2">
    <location>
        <begin position="1"/>
        <end position="29"/>
    </location>
</feature>
<reference evidence="5 6" key="1">
    <citation type="submission" date="2014-06" db="EMBL/GenBank/DDBJ databases">
        <authorList>
            <person name="Swart Estienne"/>
        </authorList>
    </citation>
    <scope>NUCLEOTIDE SEQUENCE [LARGE SCALE GENOMIC DNA]</scope>
    <source>
        <strain evidence="5 6">130c</strain>
    </source>
</reference>
<dbReference type="OrthoDB" id="10252740at2759"/>
<keyword evidence="6" id="KW-1185">Reference proteome</keyword>
<dbReference type="InterPro" id="IPR036397">
    <property type="entry name" value="RNaseH_sf"/>
</dbReference>
<dbReference type="PROSITE" id="PS50822">
    <property type="entry name" value="PIWI"/>
    <property type="match status" value="1"/>
</dbReference>
<comment type="similarity">
    <text evidence="1">Belongs to the argonaute family.</text>
</comment>
<dbReference type="Gene3D" id="2.170.260.10">
    <property type="entry name" value="paz domain"/>
    <property type="match status" value="1"/>
</dbReference>
<dbReference type="Pfam" id="PF02170">
    <property type="entry name" value="PAZ"/>
    <property type="match status" value="1"/>
</dbReference>
<dbReference type="InParanoid" id="A0A078AKT7"/>
<dbReference type="Pfam" id="PF02171">
    <property type="entry name" value="Piwi"/>
    <property type="match status" value="1"/>
</dbReference>
<dbReference type="InterPro" id="IPR036085">
    <property type="entry name" value="PAZ_dom_sf"/>
</dbReference>
<dbReference type="SMART" id="SM00950">
    <property type="entry name" value="Piwi"/>
    <property type="match status" value="1"/>
</dbReference>
<dbReference type="SUPFAM" id="SSF101690">
    <property type="entry name" value="PAZ domain"/>
    <property type="match status" value="1"/>
</dbReference>
<dbReference type="InterPro" id="IPR012337">
    <property type="entry name" value="RNaseH-like_sf"/>
</dbReference>
<accession>A0A078AKT7</accession>
<protein>
    <submittedName>
        <fullName evidence="5">Piwi-like protein 1</fullName>
    </submittedName>
</protein>
<evidence type="ECO:0000313" key="5">
    <source>
        <dbReference type="EMBL" id="CDW82062.1"/>
    </source>
</evidence>
<evidence type="ECO:0000256" key="1">
    <source>
        <dbReference type="RuleBase" id="RU361178"/>
    </source>
</evidence>
<feature type="domain" description="Piwi" evidence="4">
    <location>
        <begin position="538"/>
        <end position="835"/>
    </location>
</feature>
<evidence type="ECO:0000259" key="4">
    <source>
        <dbReference type="PROSITE" id="PS50822"/>
    </source>
</evidence>
<dbReference type="PROSITE" id="PS50821">
    <property type="entry name" value="PAZ"/>
    <property type="match status" value="1"/>
</dbReference>
<dbReference type="Gene3D" id="3.30.420.10">
    <property type="entry name" value="Ribonuclease H-like superfamily/Ribonuclease H"/>
    <property type="match status" value="1"/>
</dbReference>